<keyword evidence="2" id="KW-0732">Signal</keyword>
<feature type="compositionally biased region" description="Low complexity" evidence="1">
    <location>
        <begin position="35"/>
        <end position="50"/>
    </location>
</feature>
<dbReference type="PATRIC" id="fig|582680.6.peg.2730"/>
<reference evidence="3 4" key="1">
    <citation type="submission" date="2015-02" db="EMBL/GenBank/DDBJ databases">
        <title>Draft genome sequences of ten Microbacterium spp. with emphasis on heavy metal contaminated environments.</title>
        <authorList>
            <person name="Corretto E."/>
        </authorList>
    </citation>
    <scope>NUCLEOTIDE SEQUENCE [LARGE SCALE GENOMIC DNA]</scope>
    <source>
        <strain evidence="3 4">ARN176</strain>
    </source>
</reference>
<evidence type="ECO:0008006" key="5">
    <source>
        <dbReference type="Google" id="ProtNLM"/>
    </source>
</evidence>
<keyword evidence="4" id="KW-1185">Reference proteome</keyword>
<dbReference type="RefSeq" id="WP_045272729.1">
    <property type="nucleotide sequence ID" value="NZ_JYIX01000037.1"/>
</dbReference>
<comment type="caution">
    <text evidence="3">The sequence shown here is derived from an EMBL/GenBank/DDBJ whole genome shotgun (WGS) entry which is preliminary data.</text>
</comment>
<dbReference type="Proteomes" id="UP000033740">
    <property type="component" value="Unassembled WGS sequence"/>
</dbReference>
<feature type="region of interest" description="Disordered" evidence="1">
    <location>
        <begin position="31"/>
        <end position="50"/>
    </location>
</feature>
<dbReference type="EMBL" id="JYIX01000037">
    <property type="protein sequence ID" value="KJL32190.1"/>
    <property type="molecule type" value="Genomic_DNA"/>
</dbReference>
<evidence type="ECO:0000313" key="3">
    <source>
        <dbReference type="EMBL" id="KJL32190.1"/>
    </source>
</evidence>
<dbReference type="PROSITE" id="PS51257">
    <property type="entry name" value="PROKAR_LIPOPROTEIN"/>
    <property type="match status" value="1"/>
</dbReference>
<name>A0A0F0LIT6_9MICO</name>
<sequence>MRIRTVLAIAALAASATIALAGCAQLEPVGPPVPTAESTTSPEPSTDPTAAWLDGGRGIGLVTYGSSSLACTPVVQDVNADGQTITVTLAEQDPTVACTADFAPRATFVGVPEGVDPTKDVTVSFDGGGFQGRLPLAGNSTLSAGGSSDGKPSAGWFSDNGILLLTWGSSTCRPVVSDLVENQDKKGATVTFQTDPAQMCTMDFVPRITVLGVEAPADPTGYSLTLKGDHLDGQVSVIG</sequence>
<feature type="chain" id="PRO_5038857293" description="Lipoprotein" evidence="2">
    <location>
        <begin position="22"/>
        <end position="239"/>
    </location>
</feature>
<proteinExistence type="predicted"/>
<evidence type="ECO:0000313" key="4">
    <source>
        <dbReference type="Proteomes" id="UP000033740"/>
    </source>
</evidence>
<organism evidence="3 4">
    <name type="scientific">Microbacterium azadirachtae</name>
    <dbReference type="NCBI Taxonomy" id="582680"/>
    <lineage>
        <taxon>Bacteria</taxon>
        <taxon>Bacillati</taxon>
        <taxon>Actinomycetota</taxon>
        <taxon>Actinomycetes</taxon>
        <taxon>Micrococcales</taxon>
        <taxon>Microbacteriaceae</taxon>
        <taxon>Microbacterium</taxon>
    </lineage>
</organism>
<dbReference type="AlphaFoldDB" id="A0A0F0LIT6"/>
<accession>A0A0F0LIT6</accession>
<gene>
    <name evidence="3" type="ORF">RS86_02659</name>
</gene>
<protein>
    <recommendedName>
        <fullName evidence="5">Lipoprotein</fullName>
    </recommendedName>
</protein>
<feature type="signal peptide" evidence="2">
    <location>
        <begin position="1"/>
        <end position="21"/>
    </location>
</feature>
<evidence type="ECO:0000256" key="2">
    <source>
        <dbReference type="SAM" id="SignalP"/>
    </source>
</evidence>
<evidence type="ECO:0000256" key="1">
    <source>
        <dbReference type="SAM" id="MobiDB-lite"/>
    </source>
</evidence>